<proteinExistence type="predicted"/>
<feature type="chain" id="PRO_5039599511" description="Repetin" evidence="1">
    <location>
        <begin position="22"/>
        <end position="170"/>
    </location>
</feature>
<organism evidence="2 3">
    <name type="scientific">Winogradskya consettensis</name>
    <dbReference type="NCBI Taxonomy" id="113560"/>
    <lineage>
        <taxon>Bacteria</taxon>
        <taxon>Bacillati</taxon>
        <taxon>Actinomycetota</taxon>
        <taxon>Actinomycetes</taxon>
        <taxon>Micromonosporales</taxon>
        <taxon>Micromonosporaceae</taxon>
        <taxon>Winogradskya</taxon>
    </lineage>
</organism>
<keyword evidence="1" id="KW-0732">Signal</keyword>
<evidence type="ECO:0000313" key="2">
    <source>
        <dbReference type="EMBL" id="GIM74635.1"/>
    </source>
</evidence>
<dbReference type="Proteomes" id="UP000680865">
    <property type="component" value="Unassembled WGS sequence"/>
</dbReference>
<reference evidence="2" key="1">
    <citation type="submission" date="2021-03" db="EMBL/GenBank/DDBJ databases">
        <title>Whole genome shotgun sequence of Actinoplanes consettensis NBRC 14913.</title>
        <authorList>
            <person name="Komaki H."/>
            <person name="Tamura T."/>
        </authorList>
    </citation>
    <scope>NUCLEOTIDE SEQUENCE</scope>
    <source>
        <strain evidence="2">NBRC 14913</strain>
    </source>
</reference>
<gene>
    <name evidence="2" type="ORF">Aco04nite_41320</name>
</gene>
<dbReference type="EMBL" id="BOQP01000021">
    <property type="protein sequence ID" value="GIM74635.1"/>
    <property type="molecule type" value="Genomic_DNA"/>
</dbReference>
<dbReference type="AlphaFoldDB" id="A0A919VTA8"/>
<comment type="caution">
    <text evidence="2">The sequence shown here is derived from an EMBL/GenBank/DDBJ whole genome shotgun (WGS) entry which is preliminary data.</text>
</comment>
<protein>
    <recommendedName>
        <fullName evidence="4">Repetin</fullName>
    </recommendedName>
</protein>
<name>A0A919VTA8_9ACTN</name>
<feature type="signal peptide" evidence="1">
    <location>
        <begin position="1"/>
        <end position="21"/>
    </location>
</feature>
<dbReference type="RefSeq" id="WP_212998861.1">
    <property type="nucleotide sequence ID" value="NZ_BAAATW010000015.1"/>
</dbReference>
<evidence type="ECO:0000256" key="1">
    <source>
        <dbReference type="SAM" id="SignalP"/>
    </source>
</evidence>
<evidence type="ECO:0000313" key="3">
    <source>
        <dbReference type="Proteomes" id="UP000680865"/>
    </source>
</evidence>
<evidence type="ECO:0008006" key="4">
    <source>
        <dbReference type="Google" id="ProtNLM"/>
    </source>
</evidence>
<sequence>MRRLIASLAAVGAVFAGAAPAAAGTASPTEASLVGSATLWRAAGDKIRFTFDAHGFGLDVRGTFRVSHYLGDQGAWMTGTIDCLVVGGDVAVVTGIITASSVPEWVGVRRGMTVYDHGRRDRVGYSWVLDPGSTESVPQCVSGAPYEWVETGDFRAVEWFPFPGPPVSSH</sequence>
<accession>A0A919VTA8</accession>
<keyword evidence="3" id="KW-1185">Reference proteome</keyword>